<protein>
    <submittedName>
        <fullName evidence="6">DNA-binding transcriptional regulator, LysR family</fullName>
    </submittedName>
</protein>
<dbReference type="PANTHER" id="PTHR30537">
    <property type="entry name" value="HTH-TYPE TRANSCRIPTIONAL REGULATOR"/>
    <property type="match status" value="1"/>
</dbReference>
<dbReference type="AlphaFoldDB" id="A0A1G9CXY7"/>
<dbReference type="Pfam" id="PF03466">
    <property type="entry name" value="LysR_substrate"/>
    <property type="match status" value="1"/>
</dbReference>
<dbReference type="FunFam" id="1.10.10.10:FF:000001">
    <property type="entry name" value="LysR family transcriptional regulator"/>
    <property type="match status" value="1"/>
</dbReference>
<evidence type="ECO:0000313" key="6">
    <source>
        <dbReference type="EMBL" id="SDK56285.1"/>
    </source>
</evidence>
<gene>
    <name evidence="6" type="ORF">SAMN05216186_10879</name>
</gene>
<dbReference type="Gene3D" id="1.10.10.10">
    <property type="entry name" value="Winged helix-like DNA-binding domain superfamily/Winged helix DNA-binding domain"/>
    <property type="match status" value="1"/>
</dbReference>
<dbReference type="PRINTS" id="PR00039">
    <property type="entry name" value="HTHLYSR"/>
</dbReference>
<keyword evidence="3 6" id="KW-0238">DNA-binding</keyword>
<dbReference type="SUPFAM" id="SSF53850">
    <property type="entry name" value="Periplasmic binding protein-like II"/>
    <property type="match status" value="1"/>
</dbReference>
<proteinExistence type="inferred from homology"/>
<keyword evidence="7" id="KW-1185">Reference proteome</keyword>
<evidence type="ECO:0000259" key="5">
    <source>
        <dbReference type="PROSITE" id="PS50931"/>
    </source>
</evidence>
<keyword evidence="4" id="KW-0804">Transcription</keyword>
<comment type="similarity">
    <text evidence="1">Belongs to the LysR transcriptional regulatory family.</text>
</comment>
<dbReference type="PROSITE" id="PS50931">
    <property type="entry name" value="HTH_LYSR"/>
    <property type="match status" value="1"/>
</dbReference>
<evidence type="ECO:0000256" key="3">
    <source>
        <dbReference type="ARBA" id="ARBA00023125"/>
    </source>
</evidence>
<accession>A0A1G9CXY7</accession>
<dbReference type="GO" id="GO:0006351">
    <property type="term" value="P:DNA-templated transcription"/>
    <property type="evidence" value="ECO:0007669"/>
    <property type="project" value="TreeGrafter"/>
</dbReference>
<dbReference type="InterPro" id="IPR005119">
    <property type="entry name" value="LysR_subst-bd"/>
</dbReference>
<feature type="domain" description="HTH lysR-type" evidence="5">
    <location>
        <begin position="1"/>
        <end position="60"/>
    </location>
</feature>
<dbReference type="SUPFAM" id="SSF46785">
    <property type="entry name" value="Winged helix' DNA-binding domain"/>
    <property type="match status" value="1"/>
</dbReference>
<dbReference type="STRING" id="137658.SAMN05216186_10879"/>
<dbReference type="InterPro" id="IPR036390">
    <property type="entry name" value="WH_DNA-bd_sf"/>
</dbReference>
<evidence type="ECO:0000256" key="1">
    <source>
        <dbReference type="ARBA" id="ARBA00009437"/>
    </source>
</evidence>
<dbReference type="InterPro" id="IPR036388">
    <property type="entry name" value="WH-like_DNA-bd_sf"/>
</dbReference>
<dbReference type="InterPro" id="IPR058163">
    <property type="entry name" value="LysR-type_TF_proteobact-type"/>
</dbReference>
<dbReference type="Pfam" id="PF00126">
    <property type="entry name" value="HTH_1"/>
    <property type="match status" value="1"/>
</dbReference>
<dbReference type="CDD" id="cd08475">
    <property type="entry name" value="PBP2_CrgA_like_6"/>
    <property type="match status" value="1"/>
</dbReference>
<name>A0A1G9CXY7_9PSED</name>
<organism evidence="6 7">
    <name type="scientific">Pseudomonas indica</name>
    <dbReference type="NCBI Taxonomy" id="137658"/>
    <lineage>
        <taxon>Bacteria</taxon>
        <taxon>Pseudomonadati</taxon>
        <taxon>Pseudomonadota</taxon>
        <taxon>Gammaproteobacteria</taxon>
        <taxon>Pseudomonadales</taxon>
        <taxon>Pseudomonadaceae</taxon>
        <taxon>Pseudomonas</taxon>
    </lineage>
</organism>
<dbReference type="InterPro" id="IPR000847">
    <property type="entry name" value="LysR_HTH_N"/>
</dbReference>
<dbReference type="EMBL" id="FNFD01000008">
    <property type="protein sequence ID" value="SDK56285.1"/>
    <property type="molecule type" value="Genomic_DNA"/>
</dbReference>
<dbReference type="GO" id="GO:0003700">
    <property type="term" value="F:DNA-binding transcription factor activity"/>
    <property type="evidence" value="ECO:0007669"/>
    <property type="project" value="InterPro"/>
</dbReference>
<evidence type="ECO:0000256" key="2">
    <source>
        <dbReference type="ARBA" id="ARBA00023015"/>
    </source>
</evidence>
<evidence type="ECO:0000313" key="7">
    <source>
        <dbReference type="Proteomes" id="UP000198706"/>
    </source>
</evidence>
<keyword evidence="2" id="KW-0805">Transcription regulation</keyword>
<sequence length="307" mass="34251">MSERLQGIDAFVQAVEAGSFAQAAERMRLTRSAVGKSIARLERRLGVRLFHRTTRRQSLTEDGQAYYERCKRALAELEDAEAALDDGRREPSGRLRVSVPVLFGRHCVAPVLTRLARQYPRLEVEIAFSDRVADLLEEGFDLAVRVGDLRDSSTLAARRLGTQHLAICAAPSYLDAHGWPRTIEELSGHVGIHYSQTGQESPWQVLDEEGRLHEPHIRSKLRFDDLQAIADAAVAGAGLARLPCWLLTPHVRSGELALVVTNERVLPTEIHAVWPQTRYLPSKIRVAIDALVEEIPARIAPQECRPT</sequence>
<dbReference type="GO" id="GO:0043565">
    <property type="term" value="F:sequence-specific DNA binding"/>
    <property type="evidence" value="ECO:0007669"/>
    <property type="project" value="TreeGrafter"/>
</dbReference>
<reference evidence="6 7" key="1">
    <citation type="submission" date="2016-10" db="EMBL/GenBank/DDBJ databases">
        <authorList>
            <person name="de Groot N.N."/>
        </authorList>
    </citation>
    <scope>NUCLEOTIDE SEQUENCE [LARGE SCALE GENOMIC DNA]</scope>
    <source>
        <strain evidence="6 7">JCM 21544</strain>
    </source>
</reference>
<dbReference type="Gene3D" id="3.40.190.290">
    <property type="match status" value="1"/>
</dbReference>
<evidence type="ECO:0000256" key="4">
    <source>
        <dbReference type="ARBA" id="ARBA00023163"/>
    </source>
</evidence>
<dbReference type="PANTHER" id="PTHR30537:SF5">
    <property type="entry name" value="HTH-TYPE TRANSCRIPTIONAL ACTIVATOR TTDR-RELATED"/>
    <property type="match status" value="1"/>
</dbReference>
<dbReference type="Proteomes" id="UP000198706">
    <property type="component" value="Unassembled WGS sequence"/>
</dbReference>